<dbReference type="InterPro" id="IPR008686">
    <property type="entry name" value="RNA_pol_mitovir"/>
</dbReference>
<gene>
    <name evidence="2" type="ORF">T459_27552</name>
</gene>
<evidence type="ECO:0000313" key="2">
    <source>
        <dbReference type="EMBL" id="PHT68065.1"/>
    </source>
</evidence>
<keyword evidence="1" id="KW-0812">Transmembrane</keyword>
<reference evidence="2 3" key="1">
    <citation type="journal article" date="2014" name="Nat. Genet.">
        <title>Genome sequence of the hot pepper provides insights into the evolution of pungency in Capsicum species.</title>
        <authorList>
            <person name="Kim S."/>
            <person name="Park M."/>
            <person name="Yeom S.I."/>
            <person name="Kim Y.M."/>
            <person name="Lee J.M."/>
            <person name="Lee H.A."/>
            <person name="Seo E."/>
            <person name="Choi J."/>
            <person name="Cheong K."/>
            <person name="Kim K.T."/>
            <person name="Jung K."/>
            <person name="Lee G.W."/>
            <person name="Oh S.K."/>
            <person name="Bae C."/>
            <person name="Kim S.B."/>
            <person name="Lee H.Y."/>
            <person name="Kim S.Y."/>
            <person name="Kim M.S."/>
            <person name="Kang B.C."/>
            <person name="Jo Y.D."/>
            <person name="Yang H.B."/>
            <person name="Jeong H.J."/>
            <person name="Kang W.H."/>
            <person name="Kwon J.K."/>
            <person name="Shin C."/>
            <person name="Lim J.Y."/>
            <person name="Park J.H."/>
            <person name="Huh J.H."/>
            <person name="Kim J.S."/>
            <person name="Kim B.D."/>
            <person name="Cohen O."/>
            <person name="Paran I."/>
            <person name="Suh M.C."/>
            <person name="Lee S.B."/>
            <person name="Kim Y.K."/>
            <person name="Shin Y."/>
            <person name="Noh S.J."/>
            <person name="Park J."/>
            <person name="Seo Y.S."/>
            <person name="Kwon S.Y."/>
            <person name="Kim H.A."/>
            <person name="Park J.M."/>
            <person name="Kim H.J."/>
            <person name="Choi S.B."/>
            <person name="Bosland P.W."/>
            <person name="Reeves G."/>
            <person name="Jo S.H."/>
            <person name="Lee B.W."/>
            <person name="Cho H.T."/>
            <person name="Choi H.S."/>
            <person name="Lee M.S."/>
            <person name="Yu Y."/>
            <person name="Do Choi Y."/>
            <person name="Park B.S."/>
            <person name="van Deynze A."/>
            <person name="Ashrafi H."/>
            <person name="Hill T."/>
            <person name="Kim W.T."/>
            <person name="Pai H.S."/>
            <person name="Ahn H.K."/>
            <person name="Yeam I."/>
            <person name="Giovannoni J.J."/>
            <person name="Rose J.K."/>
            <person name="Sorensen I."/>
            <person name="Lee S.J."/>
            <person name="Kim R.W."/>
            <person name="Choi I.Y."/>
            <person name="Choi B.S."/>
            <person name="Lim J.S."/>
            <person name="Lee Y.H."/>
            <person name="Choi D."/>
        </authorList>
    </citation>
    <scope>NUCLEOTIDE SEQUENCE [LARGE SCALE GENOMIC DNA]</scope>
    <source>
        <strain evidence="3">cv. CM334</strain>
    </source>
</reference>
<dbReference type="Proteomes" id="UP000222542">
    <property type="component" value="Unassembled WGS sequence"/>
</dbReference>
<accession>A0A2G2YEA0</accession>
<organism evidence="2 3">
    <name type="scientific">Capsicum annuum</name>
    <name type="common">Capsicum pepper</name>
    <dbReference type="NCBI Taxonomy" id="4072"/>
    <lineage>
        <taxon>Eukaryota</taxon>
        <taxon>Viridiplantae</taxon>
        <taxon>Streptophyta</taxon>
        <taxon>Embryophyta</taxon>
        <taxon>Tracheophyta</taxon>
        <taxon>Spermatophyta</taxon>
        <taxon>Magnoliopsida</taxon>
        <taxon>eudicotyledons</taxon>
        <taxon>Gunneridae</taxon>
        <taxon>Pentapetalae</taxon>
        <taxon>asterids</taxon>
        <taxon>lamiids</taxon>
        <taxon>Solanales</taxon>
        <taxon>Solanaceae</taxon>
        <taxon>Solanoideae</taxon>
        <taxon>Capsiceae</taxon>
        <taxon>Capsicum</taxon>
    </lineage>
</organism>
<name>A0A2G2YEA0_CAPAN</name>
<evidence type="ECO:0000256" key="1">
    <source>
        <dbReference type="SAM" id="Phobius"/>
    </source>
</evidence>
<dbReference type="PANTHER" id="PTHR34456">
    <property type="entry name" value="MITOVIRUS RNA-DEPENDENT RNA POLYMERASE"/>
    <property type="match status" value="1"/>
</dbReference>
<dbReference type="EMBL" id="AYRZ02000011">
    <property type="protein sequence ID" value="PHT68065.1"/>
    <property type="molecule type" value="Genomic_DNA"/>
</dbReference>
<feature type="transmembrane region" description="Helical" evidence="1">
    <location>
        <begin position="50"/>
        <end position="75"/>
    </location>
</feature>
<keyword evidence="1" id="KW-1133">Transmembrane helix</keyword>
<keyword evidence="1" id="KW-0472">Membrane</keyword>
<evidence type="ECO:0000313" key="3">
    <source>
        <dbReference type="Proteomes" id="UP000222542"/>
    </source>
</evidence>
<reference evidence="2 3" key="2">
    <citation type="journal article" date="2017" name="Genome Biol.">
        <title>New reference genome sequences of hot pepper reveal the massive evolution of plant disease-resistance genes by retroduplication.</title>
        <authorList>
            <person name="Kim S."/>
            <person name="Park J."/>
            <person name="Yeom S.I."/>
            <person name="Kim Y.M."/>
            <person name="Seo E."/>
            <person name="Kim K.T."/>
            <person name="Kim M.S."/>
            <person name="Lee J.M."/>
            <person name="Cheong K."/>
            <person name="Shin H.S."/>
            <person name="Kim S.B."/>
            <person name="Han K."/>
            <person name="Lee J."/>
            <person name="Park M."/>
            <person name="Lee H.A."/>
            <person name="Lee H.Y."/>
            <person name="Lee Y."/>
            <person name="Oh S."/>
            <person name="Lee J.H."/>
            <person name="Choi E."/>
            <person name="Choi E."/>
            <person name="Lee S.E."/>
            <person name="Jeon J."/>
            <person name="Kim H."/>
            <person name="Choi G."/>
            <person name="Song H."/>
            <person name="Lee J."/>
            <person name="Lee S.C."/>
            <person name="Kwon J.K."/>
            <person name="Lee H.Y."/>
            <person name="Koo N."/>
            <person name="Hong Y."/>
            <person name="Kim R.W."/>
            <person name="Kang W.H."/>
            <person name="Huh J.H."/>
            <person name="Kang B.C."/>
            <person name="Yang T.J."/>
            <person name="Lee Y.H."/>
            <person name="Bennetzen J.L."/>
            <person name="Choi D."/>
        </authorList>
    </citation>
    <scope>NUCLEOTIDE SEQUENCE [LARGE SCALE GENOMIC DNA]</scope>
    <source>
        <strain evidence="3">cv. CM334</strain>
    </source>
</reference>
<dbReference type="STRING" id="4072.A0A2G2YEA0"/>
<dbReference type="PANTHER" id="PTHR34456:SF13">
    <property type="entry name" value="REVERSE TRANSCRIPTASE DOMAIN-CONTAINING PROTEIN"/>
    <property type="match status" value="1"/>
</dbReference>
<dbReference type="OMA" id="EMIWGIT"/>
<sequence>MEVLSHISTDGTFDQERSLMKLRREKKNDCYSFDLKTATDHWPLSVMYSLMSYMFGSTFASSIVNNSLGLNTFMVGKPITKKCMRLHFFVVSR</sequence>
<dbReference type="AlphaFoldDB" id="A0A2G2YEA0"/>
<keyword evidence="3" id="KW-1185">Reference proteome</keyword>
<comment type="caution">
    <text evidence="2">The sequence shown here is derived from an EMBL/GenBank/DDBJ whole genome shotgun (WGS) entry which is preliminary data.</text>
</comment>
<protein>
    <submittedName>
        <fullName evidence="2">Uncharacterized protein</fullName>
    </submittedName>
</protein>
<proteinExistence type="predicted"/>
<dbReference type="Pfam" id="PF05919">
    <property type="entry name" value="Mitovir_RNA_pol"/>
    <property type="match status" value="1"/>
</dbReference>
<dbReference type="Gramene" id="PHT68065">
    <property type="protein sequence ID" value="PHT68065"/>
    <property type="gene ID" value="T459_27552"/>
</dbReference>